<evidence type="ECO:0000256" key="5">
    <source>
        <dbReference type="ARBA" id="ARBA00023125"/>
    </source>
</evidence>
<dbReference type="AlphaFoldDB" id="A0A6J1S4K6"/>
<sequence>MRRKLPPSDRRKSGPASKQASRDSIPADPKSTPRKNSSSHTSTPQTKQTPQRKSIQGNQKTTNDVSRRTRRFKNGTKALREIKALQRSTSLLIPKFPFSRLVREIMNSFSYHQLRVQSSALEALQEAAEMYMVQFFEDSLLCTLHAKRVTLMPADCHLMRRLRGPSEVCNK</sequence>
<reference evidence="11" key="1">
    <citation type="submission" date="2025-08" db="UniProtKB">
        <authorList>
            <consortium name="RefSeq"/>
        </authorList>
    </citation>
    <scope>IDENTIFICATION</scope>
    <source>
        <tissue evidence="11">Whole organism</tissue>
    </source>
</reference>
<evidence type="ECO:0000256" key="2">
    <source>
        <dbReference type="ARBA" id="ARBA00004286"/>
    </source>
</evidence>
<comment type="similarity">
    <text evidence="3">Belongs to the histone H3 family.</text>
</comment>
<feature type="compositionally biased region" description="Basic and acidic residues" evidence="8">
    <location>
        <begin position="1"/>
        <end position="12"/>
    </location>
</feature>
<dbReference type="PANTHER" id="PTHR45810">
    <property type="entry name" value="HISTONE H3.2"/>
    <property type="match status" value="1"/>
</dbReference>
<dbReference type="FunFam" id="1.10.20.10:FF:000085">
    <property type="entry name" value="Histone H3.2"/>
    <property type="match status" value="1"/>
</dbReference>
<dbReference type="InterPro" id="IPR007125">
    <property type="entry name" value="H2A/H2B/H3"/>
</dbReference>
<keyword evidence="10" id="KW-1185">Reference proteome</keyword>
<dbReference type="GO" id="GO:0003677">
    <property type="term" value="F:DNA binding"/>
    <property type="evidence" value="ECO:0007669"/>
    <property type="project" value="UniProtKB-KW"/>
</dbReference>
<dbReference type="InterPro" id="IPR000164">
    <property type="entry name" value="Histone_H3/CENP-A"/>
</dbReference>
<dbReference type="Proteomes" id="UP000504606">
    <property type="component" value="Unplaced"/>
</dbReference>
<dbReference type="InterPro" id="IPR009072">
    <property type="entry name" value="Histone-fold"/>
</dbReference>
<keyword evidence="6" id="KW-0539">Nucleus</keyword>
<evidence type="ECO:0000256" key="6">
    <source>
        <dbReference type="ARBA" id="ARBA00023242"/>
    </source>
</evidence>
<dbReference type="SUPFAM" id="SSF47113">
    <property type="entry name" value="Histone-fold"/>
    <property type="match status" value="1"/>
</dbReference>
<evidence type="ECO:0000313" key="11">
    <source>
        <dbReference type="RefSeq" id="XP_026274120.1"/>
    </source>
</evidence>
<evidence type="ECO:0000259" key="9">
    <source>
        <dbReference type="Pfam" id="PF00125"/>
    </source>
</evidence>
<keyword evidence="4" id="KW-0158">Chromosome</keyword>
<evidence type="ECO:0000256" key="1">
    <source>
        <dbReference type="ARBA" id="ARBA00004123"/>
    </source>
</evidence>
<gene>
    <name evidence="11" type="primary">LOC113203568</name>
</gene>
<dbReference type="GeneID" id="113203568"/>
<dbReference type="Gene3D" id="1.10.20.10">
    <property type="entry name" value="Histone, subunit A"/>
    <property type="match status" value="1"/>
</dbReference>
<evidence type="ECO:0000313" key="10">
    <source>
        <dbReference type="Proteomes" id="UP000504606"/>
    </source>
</evidence>
<dbReference type="PROSITE" id="PS00959">
    <property type="entry name" value="HISTONE_H3_2"/>
    <property type="match status" value="1"/>
</dbReference>
<feature type="compositionally biased region" description="Polar residues" evidence="8">
    <location>
        <begin position="34"/>
        <end position="64"/>
    </location>
</feature>
<dbReference type="GO" id="GO:0005634">
    <property type="term" value="C:nucleus"/>
    <property type="evidence" value="ECO:0007669"/>
    <property type="project" value="UniProtKB-SubCell"/>
</dbReference>
<feature type="domain" description="Core Histone H2A/H2B/H3" evidence="9">
    <location>
        <begin position="75"/>
        <end position="162"/>
    </location>
</feature>
<name>A0A6J1S4K6_FRAOC</name>
<dbReference type="KEGG" id="foc:113203568"/>
<dbReference type="GO" id="GO:0030527">
    <property type="term" value="F:structural constituent of chromatin"/>
    <property type="evidence" value="ECO:0007669"/>
    <property type="project" value="InterPro"/>
</dbReference>
<dbReference type="CDD" id="cd22911">
    <property type="entry name" value="HFD_H3"/>
    <property type="match status" value="1"/>
</dbReference>
<comment type="subcellular location">
    <subcellularLocation>
        <location evidence="2">Chromosome</location>
    </subcellularLocation>
    <subcellularLocation>
        <location evidence="1">Nucleus</location>
    </subcellularLocation>
</comment>
<dbReference type="PANTHER" id="PTHR45810:SF1">
    <property type="entry name" value="HISTONE H3-LIKE CENTROMERIC PROTEIN A"/>
    <property type="match status" value="1"/>
</dbReference>
<keyword evidence="7" id="KW-0544">Nucleosome core</keyword>
<evidence type="ECO:0000256" key="8">
    <source>
        <dbReference type="SAM" id="MobiDB-lite"/>
    </source>
</evidence>
<dbReference type="PRINTS" id="PR00622">
    <property type="entry name" value="HISTONEH3"/>
</dbReference>
<dbReference type="GO" id="GO:0046982">
    <property type="term" value="F:protein heterodimerization activity"/>
    <property type="evidence" value="ECO:0007669"/>
    <property type="project" value="InterPro"/>
</dbReference>
<dbReference type="GO" id="GO:0000786">
    <property type="term" value="C:nucleosome"/>
    <property type="evidence" value="ECO:0007669"/>
    <property type="project" value="UniProtKB-KW"/>
</dbReference>
<dbReference type="RefSeq" id="XP_026274120.1">
    <property type="nucleotide sequence ID" value="XM_026418335.2"/>
</dbReference>
<proteinExistence type="inferred from homology"/>
<dbReference type="Pfam" id="PF00125">
    <property type="entry name" value="Histone"/>
    <property type="match status" value="1"/>
</dbReference>
<dbReference type="OrthoDB" id="420022at2759"/>
<dbReference type="SMART" id="SM00428">
    <property type="entry name" value="H3"/>
    <property type="match status" value="1"/>
</dbReference>
<evidence type="ECO:0000256" key="3">
    <source>
        <dbReference type="ARBA" id="ARBA00010343"/>
    </source>
</evidence>
<evidence type="ECO:0000256" key="7">
    <source>
        <dbReference type="ARBA" id="ARBA00023269"/>
    </source>
</evidence>
<feature type="region of interest" description="Disordered" evidence="8">
    <location>
        <begin position="1"/>
        <end position="73"/>
    </location>
</feature>
<accession>A0A6J1S4K6</accession>
<protein>
    <submittedName>
        <fullName evidence="11">Histone H3.3 type c-like</fullName>
    </submittedName>
</protein>
<keyword evidence="5" id="KW-0238">DNA-binding</keyword>
<organism evidence="10 11">
    <name type="scientific">Frankliniella occidentalis</name>
    <name type="common">Western flower thrips</name>
    <name type="synonym">Euthrips occidentalis</name>
    <dbReference type="NCBI Taxonomy" id="133901"/>
    <lineage>
        <taxon>Eukaryota</taxon>
        <taxon>Metazoa</taxon>
        <taxon>Ecdysozoa</taxon>
        <taxon>Arthropoda</taxon>
        <taxon>Hexapoda</taxon>
        <taxon>Insecta</taxon>
        <taxon>Pterygota</taxon>
        <taxon>Neoptera</taxon>
        <taxon>Paraneoptera</taxon>
        <taxon>Thysanoptera</taxon>
        <taxon>Terebrantia</taxon>
        <taxon>Thripoidea</taxon>
        <taxon>Thripidae</taxon>
        <taxon>Frankliniella</taxon>
    </lineage>
</organism>
<evidence type="ECO:0000256" key="4">
    <source>
        <dbReference type="ARBA" id="ARBA00022454"/>
    </source>
</evidence>